<dbReference type="HOGENOM" id="CLU_046025_5_4_1"/>
<feature type="transmembrane region" description="Helical" evidence="1">
    <location>
        <begin position="37"/>
        <end position="62"/>
    </location>
</feature>
<keyword evidence="1" id="KW-0812">Transmembrane</keyword>
<dbReference type="InterPro" id="IPR045339">
    <property type="entry name" value="DUF6534"/>
</dbReference>
<feature type="transmembrane region" description="Helical" evidence="1">
    <location>
        <begin position="115"/>
        <end position="133"/>
    </location>
</feature>
<feature type="domain" description="DUF6534" evidence="2">
    <location>
        <begin position="192"/>
        <end position="279"/>
    </location>
</feature>
<dbReference type="STRING" id="914234.M2RLT5"/>
<protein>
    <recommendedName>
        <fullName evidence="2">DUF6534 domain-containing protein</fullName>
    </recommendedName>
</protein>
<dbReference type="OrthoDB" id="3270417at2759"/>
<dbReference type="PANTHER" id="PTHR40465">
    <property type="entry name" value="CHROMOSOME 1, WHOLE GENOME SHOTGUN SEQUENCE"/>
    <property type="match status" value="1"/>
</dbReference>
<name>M2RLT5_CERS8</name>
<feature type="transmembrane region" description="Helical" evidence="1">
    <location>
        <begin position="183"/>
        <end position="206"/>
    </location>
</feature>
<dbReference type="AlphaFoldDB" id="M2RLT5"/>
<gene>
    <name evidence="3" type="ORF">CERSUDRAFT_112087</name>
</gene>
<feature type="transmembrane region" description="Helical" evidence="1">
    <location>
        <begin position="226"/>
        <end position="248"/>
    </location>
</feature>
<proteinExistence type="predicted"/>
<keyword evidence="4" id="KW-1185">Reference proteome</keyword>
<sequence>MWVAFTQWSLVQLIFYILSGPHMNSSASQKSSIENTYGAYLIGVVISVALYGVTVLQTYIYFKKNEHDRKWLKRVVLLLWILDTMHKVTLCQSLYEFMVLDFGNPLAITSPTWSFWTSIQITSTMEIIVRCLLSYRLYALSKIRWIAVPIVLLSLCHFVVVLVYVVIEARHATVVTTNVTNPILYLAAASGCCSDISLATCQTIILRRLRSGFKATNKVVHTIVLYSVNTCVITCMVTVLCVVTYAVSLNGERLIWLSFYHQLGTLLFNALLATYNARQELREAVSGRGDLITIPLSDLPTSTGGMFAASNSSCNCQMQISTGRSTQRKVNSLPEDAFTDFKSATFKPEDVSPA</sequence>
<evidence type="ECO:0000256" key="1">
    <source>
        <dbReference type="SAM" id="Phobius"/>
    </source>
</evidence>
<dbReference type="PANTHER" id="PTHR40465:SF1">
    <property type="entry name" value="DUF6534 DOMAIN-CONTAINING PROTEIN"/>
    <property type="match status" value="1"/>
</dbReference>
<reference evidence="3 4" key="1">
    <citation type="journal article" date="2012" name="Proc. Natl. Acad. Sci. U.S.A.">
        <title>Comparative genomics of Ceriporiopsis subvermispora and Phanerochaete chrysosporium provide insight into selective ligninolysis.</title>
        <authorList>
            <person name="Fernandez-Fueyo E."/>
            <person name="Ruiz-Duenas F.J."/>
            <person name="Ferreira P."/>
            <person name="Floudas D."/>
            <person name="Hibbett D.S."/>
            <person name="Canessa P."/>
            <person name="Larrondo L.F."/>
            <person name="James T.Y."/>
            <person name="Seelenfreund D."/>
            <person name="Lobos S."/>
            <person name="Polanco R."/>
            <person name="Tello M."/>
            <person name="Honda Y."/>
            <person name="Watanabe T."/>
            <person name="Watanabe T."/>
            <person name="Ryu J.S."/>
            <person name="Kubicek C.P."/>
            <person name="Schmoll M."/>
            <person name="Gaskell J."/>
            <person name="Hammel K.E."/>
            <person name="St John F.J."/>
            <person name="Vanden Wymelenberg A."/>
            <person name="Sabat G."/>
            <person name="Splinter BonDurant S."/>
            <person name="Syed K."/>
            <person name="Yadav J.S."/>
            <person name="Doddapaneni H."/>
            <person name="Subramanian V."/>
            <person name="Lavin J.L."/>
            <person name="Oguiza J.A."/>
            <person name="Perez G."/>
            <person name="Pisabarro A.G."/>
            <person name="Ramirez L."/>
            <person name="Santoyo F."/>
            <person name="Master E."/>
            <person name="Coutinho P.M."/>
            <person name="Henrissat B."/>
            <person name="Lombard V."/>
            <person name="Magnuson J.K."/>
            <person name="Kuees U."/>
            <person name="Hori C."/>
            <person name="Igarashi K."/>
            <person name="Samejima M."/>
            <person name="Held B.W."/>
            <person name="Barry K.W."/>
            <person name="LaButti K.M."/>
            <person name="Lapidus A."/>
            <person name="Lindquist E.A."/>
            <person name="Lucas S.M."/>
            <person name="Riley R."/>
            <person name="Salamov A.A."/>
            <person name="Hoffmeister D."/>
            <person name="Schwenk D."/>
            <person name="Hadar Y."/>
            <person name="Yarden O."/>
            <person name="de Vries R.P."/>
            <person name="Wiebenga A."/>
            <person name="Stenlid J."/>
            <person name="Eastwood D."/>
            <person name="Grigoriev I.V."/>
            <person name="Berka R.M."/>
            <person name="Blanchette R.A."/>
            <person name="Kersten P."/>
            <person name="Martinez A.T."/>
            <person name="Vicuna R."/>
            <person name="Cullen D."/>
        </authorList>
    </citation>
    <scope>NUCLEOTIDE SEQUENCE [LARGE SCALE GENOMIC DNA]</scope>
    <source>
        <strain evidence="3 4">B</strain>
    </source>
</reference>
<feature type="transmembrane region" description="Helical" evidence="1">
    <location>
        <begin position="74"/>
        <end position="95"/>
    </location>
</feature>
<accession>M2RLT5</accession>
<dbReference type="Proteomes" id="UP000016930">
    <property type="component" value="Unassembled WGS sequence"/>
</dbReference>
<keyword evidence="1" id="KW-1133">Transmembrane helix</keyword>
<evidence type="ECO:0000313" key="3">
    <source>
        <dbReference type="EMBL" id="EMD39826.1"/>
    </source>
</evidence>
<keyword evidence="1" id="KW-0472">Membrane</keyword>
<dbReference type="Pfam" id="PF20152">
    <property type="entry name" value="DUF6534"/>
    <property type="match status" value="1"/>
</dbReference>
<evidence type="ECO:0000313" key="4">
    <source>
        <dbReference type="Proteomes" id="UP000016930"/>
    </source>
</evidence>
<evidence type="ECO:0000259" key="2">
    <source>
        <dbReference type="Pfam" id="PF20152"/>
    </source>
</evidence>
<feature type="transmembrane region" description="Helical" evidence="1">
    <location>
        <begin position="145"/>
        <end position="167"/>
    </location>
</feature>
<dbReference type="EMBL" id="KB445793">
    <property type="protein sequence ID" value="EMD39826.1"/>
    <property type="molecule type" value="Genomic_DNA"/>
</dbReference>
<organism evidence="3 4">
    <name type="scientific">Ceriporiopsis subvermispora (strain B)</name>
    <name type="common">White-rot fungus</name>
    <name type="synonym">Gelatoporia subvermispora</name>
    <dbReference type="NCBI Taxonomy" id="914234"/>
    <lineage>
        <taxon>Eukaryota</taxon>
        <taxon>Fungi</taxon>
        <taxon>Dikarya</taxon>
        <taxon>Basidiomycota</taxon>
        <taxon>Agaricomycotina</taxon>
        <taxon>Agaricomycetes</taxon>
        <taxon>Polyporales</taxon>
        <taxon>Gelatoporiaceae</taxon>
        <taxon>Gelatoporia</taxon>
    </lineage>
</organism>